<keyword evidence="1" id="KW-0472">Membrane</keyword>
<dbReference type="Proteomes" id="UP001295469">
    <property type="component" value="Chromosome C03"/>
</dbReference>
<dbReference type="AlphaFoldDB" id="A0A816IRL1"/>
<protein>
    <submittedName>
        <fullName evidence="2">(rape) hypothetical protein</fullName>
    </submittedName>
</protein>
<keyword evidence="1" id="KW-0812">Transmembrane</keyword>
<proteinExistence type="predicted"/>
<organism evidence="2">
    <name type="scientific">Brassica napus</name>
    <name type="common">Rape</name>
    <dbReference type="NCBI Taxonomy" id="3708"/>
    <lineage>
        <taxon>Eukaryota</taxon>
        <taxon>Viridiplantae</taxon>
        <taxon>Streptophyta</taxon>
        <taxon>Embryophyta</taxon>
        <taxon>Tracheophyta</taxon>
        <taxon>Spermatophyta</taxon>
        <taxon>Magnoliopsida</taxon>
        <taxon>eudicotyledons</taxon>
        <taxon>Gunneridae</taxon>
        <taxon>Pentapetalae</taxon>
        <taxon>rosids</taxon>
        <taxon>malvids</taxon>
        <taxon>Brassicales</taxon>
        <taxon>Brassicaceae</taxon>
        <taxon>Brassiceae</taxon>
        <taxon>Brassica</taxon>
    </lineage>
</organism>
<sequence length="288" mass="32853">MHMHPFCPRVVREFISNKPFNDEGALIRGHVFQFTPSVINQLMMTPSVNHSFGWREVVLKQAISHLTGGQCSGWTGFSLNSLLTPFQVLYRVCELNWLPGSDTDSMMKNRLRLLYAVAKRKPIDFAMCCGKRRYTAIKDADDMGTGVFDKSLSCFGCGLGCFLLEFVFPPVWYYATFLYFGKYYRRDPRERAGLAASPITEVTSYMKIMINIIEVQAVTEEVDRLLDKVRAYYVSVNGGMKVEVHESDMTAKLFMRKEGAYREFLDATDFSLVGGDINGDGSFRRHLR</sequence>
<evidence type="ECO:0000313" key="2">
    <source>
        <dbReference type="EMBL" id="CAF1709692.1"/>
    </source>
</evidence>
<accession>A0A816IRL1</accession>
<dbReference type="PANTHER" id="PTHR46666:SF2">
    <property type="entry name" value="60S RIBOSOMAL L18A-LIKE PROTEIN"/>
    <property type="match status" value="1"/>
</dbReference>
<evidence type="ECO:0000256" key="1">
    <source>
        <dbReference type="SAM" id="Phobius"/>
    </source>
</evidence>
<dbReference type="PANTHER" id="PTHR46666">
    <property type="entry name" value="60S RIBOSOMAL L18A-LIKE PROTEIN"/>
    <property type="match status" value="1"/>
</dbReference>
<feature type="transmembrane region" description="Helical" evidence="1">
    <location>
        <begin position="162"/>
        <end position="181"/>
    </location>
</feature>
<keyword evidence="1" id="KW-1133">Transmembrane helix</keyword>
<name>A0A816IRL1_BRANA</name>
<reference evidence="2" key="1">
    <citation type="submission" date="2021-01" db="EMBL/GenBank/DDBJ databases">
        <authorList>
            <consortium name="Genoscope - CEA"/>
            <person name="William W."/>
        </authorList>
    </citation>
    <scope>NUCLEOTIDE SEQUENCE</scope>
</reference>
<gene>
    <name evidence="2" type="ORF">DARMORV10_C03P75650.1</name>
</gene>
<dbReference type="EMBL" id="HG994367">
    <property type="protein sequence ID" value="CAF1709692.1"/>
    <property type="molecule type" value="Genomic_DNA"/>
</dbReference>